<dbReference type="Proteomes" id="UP001642483">
    <property type="component" value="Unassembled WGS sequence"/>
</dbReference>
<organism evidence="10 11">
    <name type="scientific">Clavelina lepadiformis</name>
    <name type="common">Light-bulb sea squirt</name>
    <name type="synonym">Ascidia lepadiformis</name>
    <dbReference type="NCBI Taxonomy" id="159417"/>
    <lineage>
        <taxon>Eukaryota</taxon>
        <taxon>Metazoa</taxon>
        <taxon>Chordata</taxon>
        <taxon>Tunicata</taxon>
        <taxon>Ascidiacea</taxon>
        <taxon>Aplousobranchia</taxon>
        <taxon>Clavelinidae</taxon>
        <taxon>Clavelina</taxon>
    </lineage>
</organism>
<dbReference type="InterPro" id="IPR026299">
    <property type="entry name" value="MRP-S31"/>
</dbReference>
<evidence type="ECO:0000313" key="11">
    <source>
        <dbReference type="Proteomes" id="UP001642483"/>
    </source>
</evidence>
<keyword evidence="5" id="KW-0496">Mitochondrion</keyword>
<dbReference type="Pfam" id="PF15433">
    <property type="entry name" value="MRP-S31"/>
    <property type="match status" value="1"/>
</dbReference>
<reference evidence="10 11" key="1">
    <citation type="submission" date="2024-02" db="EMBL/GenBank/DDBJ databases">
        <authorList>
            <person name="Daric V."/>
            <person name="Darras S."/>
        </authorList>
    </citation>
    <scope>NUCLEOTIDE SEQUENCE [LARGE SCALE GENOMIC DNA]</scope>
</reference>
<evidence type="ECO:0000256" key="6">
    <source>
        <dbReference type="ARBA" id="ARBA00023274"/>
    </source>
</evidence>
<proteinExistence type="inferred from homology"/>
<evidence type="ECO:0000256" key="8">
    <source>
        <dbReference type="ARBA" id="ARBA00035363"/>
    </source>
</evidence>
<evidence type="ECO:0000256" key="9">
    <source>
        <dbReference type="SAM" id="MobiDB-lite"/>
    </source>
</evidence>
<evidence type="ECO:0000256" key="2">
    <source>
        <dbReference type="ARBA" id="ARBA00011057"/>
    </source>
</evidence>
<dbReference type="EMBL" id="CAWYQH010000001">
    <property type="protein sequence ID" value="CAK8671558.1"/>
    <property type="molecule type" value="Genomic_DNA"/>
</dbReference>
<name>A0ABP0EVW9_CLALP</name>
<evidence type="ECO:0000256" key="7">
    <source>
        <dbReference type="ARBA" id="ARBA00035133"/>
    </source>
</evidence>
<evidence type="ECO:0000256" key="5">
    <source>
        <dbReference type="ARBA" id="ARBA00023128"/>
    </source>
</evidence>
<gene>
    <name evidence="10" type="ORF">CVLEPA_LOCUS612</name>
</gene>
<evidence type="ECO:0000256" key="1">
    <source>
        <dbReference type="ARBA" id="ARBA00004173"/>
    </source>
</evidence>
<comment type="caution">
    <text evidence="10">The sequence shown here is derived from an EMBL/GenBank/DDBJ whole genome shotgun (WGS) entry which is preliminary data.</text>
</comment>
<protein>
    <recommendedName>
        <fullName evidence="7">Small ribosomal subunit protein mS31</fullName>
    </recommendedName>
    <alternativeName>
        <fullName evidence="8">28S ribosomal protein S31, mitochondrial</fullName>
    </alternativeName>
</protein>
<keyword evidence="6" id="KW-0687">Ribonucleoprotein</keyword>
<evidence type="ECO:0000256" key="3">
    <source>
        <dbReference type="ARBA" id="ARBA00022946"/>
    </source>
</evidence>
<evidence type="ECO:0000256" key="4">
    <source>
        <dbReference type="ARBA" id="ARBA00022980"/>
    </source>
</evidence>
<keyword evidence="4" id="KW-0689">Ribosomal protein</keyword>
<comment type="similarity">
    <text evidence="2">Belongs to the mitochondrion-specific ribosomal protein mS31 family.</text>
</comment>
<keyword evidence="3" id="KW-0809">Transit peptide</keyword>
<sequence>MKQELSDKMSSMQAGRRPRPRSFEVELDQVKAAIGMKHKGEMFKPVKAKSFLKLEEQLKKQKPKAKQGMEEVVQRKIFQRTQVYEEARKQKPGTTDEYSRQVNQEKRFQRTHVYEDLSLNLESAGRLGIFSRDDPYDEPEVPDTDSKNWSACDWYTFYENEFQENFDRKPFEKLPGTAYDEMIAWTKEGKLWNFPVNNEQGLEEEANTPFYEHVFLEDKLNEGNWCPSTGPIRQFMNAVITVLSLNPYYSVKEKHEHIEWFRDYFLEKESTLKRLGLIEQTAS</sequence>
<evidence type="ECO:0000313" key="10">
    <source>
        <dbReference type="EMBL" id="CAK8671558.1"/>
    </source>
</evidence>
<feature type="region of interest" description="Disordered" evidence="9">
    <location>
        <begin position="1"/>
        <end position="24"/>
    </location>
</feature>
<accession>A0ABP0EVW9</accession>
<comment type="subcellular location">
    <subcellularLocation>
        <location evidence="1">Mitochondrion</location>
    </subcellularLocation>
</comment>
<keyword evidence="11" id="KW-1185">Reference proteome</keyword>
<dbReference type="PANTHER" id="PTHR13231:SF3">
    <property type="entry name" value="SMALL RIBOSOMAL SUBUNIT PROTEIN MS31"/>
    <property type="match status" value="1"/>
</dbReference>
<dbReference type="PANTHER" id="PTHR13231">
    <property type="entry name" value="MITOCHONDRIAL RIBOSOMAL PROTEIN S31"/>
    <property type="match status" value="1"/>
</dbReference>